<keyword evidence="19" id="KW-0564">Palmitate</keyword>
<keyword evidence="20" id="KW-0206">Cytoskeleton</keyword>
<protein>
    <recommendedName>
        <fullName evidence="25">Guanine nucleotide-binding protein G(i) subunit alpha-1</fullName>
    </recommendedName>
    <alternativeName>
        <fullName evidence="26">Adenylate cyclase-inhibiting G alpha protein</fullName>
    </alternativeName>
</protein>
<evidence type="ECO:0000256" key="28">
    <source>
        <dbReference type="PIRSR" id="PIRSR601019-2"/>
    </source>
</evidence>
<reference evidence="29" key="1">
    <citation type="submission" date="2025-08" db="UniProtKB">
        <authorList>
            <consortium name="Ensembl"/>
        </authorList>
    </citation>
    <scope>IDENTIFICATION</scope>
</reference>
<accession>A0A673H788</accession>
<dbReference type="PANTHER" id="PTHR10218:SF359">
    <property type="entry name" value="GUANINE NUCLEOTIDE-BINDING PROTEIN G(I) SUBUNIT ALPHA-1"/>
    <property type="match status" value="1"/>
</dbReference>
<keyword evidence="15" id="KW-0378">Hydrolase</keyword>
<dbReference type="PROSITE" id="PS51882">
    <property type="entry name" value="G_ALPHA"/>
    <property type="match status" value="1"/>
</dbReference>
<dbReference type="Gene3D" id="3.40.50.300">
    <property type="entry name" value="P-loop containing nucleotide triphosphate hydrolases"/>
    <property type="match status" value="1"/>
</dbReference>
<evidence type="ECO:0000256" key="16">
    <source>
        <dbReference type="ARBA" id="ARBA00022842"/>
    </source>
</evidence>
<dbReference type="InterPro" id="IPR027417">
    <property type="entry name" value="P-loop_NTPase"/>
</dbReference>
<evidence type="ECO:0000256" key="21">
    <source>
        <dbReference type="ARBA" id="ARBA00023224"/>
    </source>
</evidence>
<dbReference type="SMART" id="SM00275">
    <property type="entry name" value="G_alpha"/>
    <property type="match status" value="1"/>
</dbReference>
<dbReference type="CDD" id="cd00066">
    <property type="entry name" value="G-alpha"/>
    <property type="match status" value="1"/>
</dbReference>
<dbReference type="GO" id="GO:0005938">
    <property type="term" value="C:cell cortex"/>
    <property type="evidence" value="ECO:0007669"/>
    <property type="project" value="UniProtKB-SubCell"/>
</dbReference>
<dbReference type="GO" id="GO:0003924">
    <property type="term" value="F:GTPase activity"/>
    <property type="evidence" value="ECO:0007669"/>
    <property type="project" value="InterPro"/>
</dbReference>
<dbReference type="PRINTS" id="PR00441">
    <property type="entry name" value="GPROTEINAI"/>
</dbReference>
<gene>
    <name evidence="29" type="primary">LOC107755890</name>
</gene>
<reference evidence="29" key="2">
    <citation type="submission" date="2025-09" db="UniProtKB">
        <authorList>
            <consortium name="Ensembl"/>
        </authorList>
    </citation>
    <scope>IDENTIFICATION</scope>
</reference>
<dbReference type="GO" id="GO:0031683">
    <property type="term" value="F:G-protein beta/gamma-subunit complex binding"/>
    <property type="evidence" value="ECO:0007669"/>
    <property type="project" value="InterPro"/>
</dbReference>
<dbReference type="SUPFAM" id="SSF52540">
    <property type="entry name" value="P-loop containing nucleoside triphosphate hydrolases"/>
    <property type="match status" value="1"/>
</dbReference>
<evidence type="ECO:0000256" key="10">
    <source>
        <dbReference type="ARBA" id="ARBA00022618"/>
    </source>
</evidence>
<evidence type="ECO:0000256" key="5">
    <source>
        <dbReference type="ARBA" id="ARBA00004635"/>
    </source>
</evidence>
<dbReference type="Proteomes" id="UP000472270">
    <property type="component" value="Unassembled WGS sequence"/>
</dbReference>
<dbReference type="GO" id="GO:0007188">
    <property type="term" value="P:adenylate cyclase-modulating G protein-coupled receptor signaling pathway"/>
    <property type="evidence" value="ECO:0007669"/>
    <property type="project" value="InterPro"/>
</dbReference>
<dbReference type="GO" id="GO:0046872">
    <property type="term" value="F:metal ion binding"/>
    <property type="evidence" value="ECO:0007669"/>
    <property type="project" value="UniProtKB-KW"/>
</dbReference>
<feature type="binding site" evidence="27">
    <location>
        <begin position="175"/>
        <end position="179"/>
    </location>
    <ligand>
        <name>GTP</name>
        <dbReference type="ChEBI" id="CHEBI:37565"/>
    </ligand>
</feature>
<keyword evidence="17 27" id="KW-0342">GTP-binding</keyword>
<keyword evidence="30" id="KW-1185">Reference proteome</keyword>
<keyword evidence="9" id="KW-0963">Cytoplasm</keyword>
<evidence type="ECO:0000256" key="8">
    <source>
        <dbReference type="ARBA" id="ARBA00022475"/>
    </source>
</evidence>
<dbReference type="FunFam" id="3.40.50.300:FF:002487">
    <property type="entry name" value="Guanine nucleotide-binding protein G(i) subunit alpha-1"/>
    <property type="match status" value="1"/>
</dbReference>
<proteinExistence type="inferred from homology"/>
<evidence type="ECO:0000256" key="6">
    <source>
        <dbReference type="ARBA" id="ARBA00006628"/>
    </source>
</evidence>
<evidence type="ECO:0000256" key="17">
    <source>
        <dbReference type="ARBA" id="ARBA00023134"/>
    </source>
</evidence>
<evidence type="ECO:0000256" key="23">
    <source>
        <dbReference type="ARBA" id="ARBA00023288"/>
    </source>
</evidence>
<dbReference type="InterPro" id="IPR001408">
    <property type="entry name" value="Gprotein_alpha_I"/>
</dbReference>
<evidence type="ECO:0000256" key="18">
    <source>
        <dbReference type="ARBA" id="ARBA00023136"/>
    </source>
</evidence>
<evidence type="ECO:0000256" key="12">
    <source>
        <dbReference type="ARBA" id="ARBA00022723"/>
    </source>
</evidence>
<sequence>MGCTLSTEDKAAVERSKMIDRNLRDDGEKAAREVKLLLLGYILYSLYSTSQNLHIKNIGRYIGIGIKICCSLFVSQDDARQLFVLAGSAEEGFMTAELAGVIKRLWKDGGVQACFSRSREYQLNDSAAYYLNDLDRISQATYIPTQQDVLRTRVKTTGIVETHFTFKDLHFKMFDVGGQRSERKKWIHCFEGVTAIIFCVALSDYDLVLAEDEEMNRMHESMKLFDSICNNKWFTDTSIILFLNKKDLFEEKIKRSPLTICYPEYAGSNTYEEAAAYIQCQFEDLNKRKDTKEIYTHFTCATDTKNVQFVFDAVTDVIIKNNLKDCGLF</sequence>
<dbReference type="InterPro" id="IPR001019">
    <property type="entry name" value="Gprotein_alpha_su"/>
</dbReference>
<evidence type="ECO:0000256" key="2">
    <source>
        <dbReference type="ARBA" id="ARBA00004300"/>
    </source>
</evidence>
<evidence type="ECO:0000256" key="4">
    <source>
        <dbReference type="ARBA" id="ARBA00004544"/>
    </source>
</evidence>
<evidence type="ECO:0000256" key="20">
    <source>
        <dbReference type="ARBA" id="ARBA00023212"/>
    </source>
</evidence>
<dbReference type="GO" id="GO:0005525">
    <property type="term" value="F:GTP binding"/>
    <property type="evidence" value="ECO:0007669"/>
    <property type="project" value="UniProtKB-KW"/>
</dbReference>
<evidence type="ECO:0000256" key="24">
    <source>
        <dbReference type="ARBA" id="ARBA00023306"/>
    </source>
</evidence>
<keyword evidence="10" id="KW-0132">Cell division</keyword>
<comment type="subcellular location">
    <subcellularLocation>
        <location evidence="3">Cell membrane</location>
        <topology evidence="3">Peripheral membrane protein</topology>
        <orientation evidence="3">Cytoplasmic side</orientation>
    </subcellularLocation>
    <subcellularLocation>
        <location evidence="4">Cytoplasm</location>
        <location evidence="4">Cell cortex</location>
    </subcellularLocation>
    <subcellularLocation>
        <location evidence="2">Cytoplasm</location>
        <location evidence="2">Cytoskeleton</location>
        <location evidence="2">Microtubule organizing center</location>
        <location evidence="2">Centrosome</location>
    </subcellularLocation>
    <subcellularLocation>
        <location evidence="5">Membrane</location>
        <topology evidence="5">Lipid-anchor</topology>
    </subcellularLocation>
    <subcellularLocation>
        <location evidence="1">Nucleus</location>
    </subcellularLocation>
</comment>
<evidence type="ECO:0000256" key="7">
    <source>
        <dbReference type="ARBA" id="ARBA00022448"/>
    </source>
</evidence>
<feature type="binding site" evidence="27">
    <location>
        <begin position="150"/>
        <end position="156"/>
    </location>
    <ligand>
        <name>GTP</name>
        <dbReference type="ChEBI" id="CHEBI:37565"/>
    </ligand>
</feature>
<keyword evidence="18" id="KW-0472">Membrane</keyword>
<dbReference type="GO" id="GO:0005834">
    <property type="term" value="C:heterotrimeric G-protein complex"/>
    <property type="evidence" value="ECO:0007669"/>
    <property type="project" value="TreeGrafter"/>
</dbReference>
<keyword evidence="21" id="KW-0807">Transducer</keyword>
<feature type="binding site" evidence="28">
    <location>
        <position position="156"/>
    </location>
    <ligand>
        <name>Mg(2+)</name>
        <dbReference type="ChEBI" id="CHEBI:18420"/>
    </ligand>
</feature>
<keyword evidence="16 28" id="KW-0460">Magnesium</keyword>
<evidence type="ECO:0000256" key="1">
    <source>
        <dbReference type="ARBA" id="ARBA00004123"/>
    </source>
</evidence>
<dbReference type="GO" id="GO:0051301">
    <property type="term" value="P:cell division"/>
    <property type="evidence" value="ECO:0007669"/>
    <property type="project" value="UniProtKB-KW"/>
</dbReference>
<feature type="binding site" evidence="27">
    <location>
        <begin position="244"/>
        <end position="247"/>
    </location>
    <ligand>
        <name>GTP</name>
        <dbReference type="ChEBI" id="CHEBI:37565"/>
    </ligand>
</feature>
<evidence type="ECO:0000256" key="14">
    <source>
        <dbReference type="ARBA" id="ARBA00022776"/>
    </source>
</evidence>
<evidence type="ECO:0000256" key="13">
    <source>
        <dbReference type="ARBA" id="ARBA00022741"/>
    </source>
</evidence>
<dbReference type="Pfam" id="PF00503">
    <property type="entry name" value="G-alpha"/>
    <property type="match status" value="1"/>
</dbReference>
<name>A0A673H788_9TELE</name>
<dbReference type="SUPFAM" id="SSF47895">
    <property type="entry name" value="Transducin (alpha subunit), insertion domain"/>
    <property type="match status" value="1"/>
</dbReference>
<organism evidence="29 30">
    <name type="scientific">Sinocyclocheilus rhinocerous</name>
    <dbReference type="NCBI Taxonomy" id="307959"/>
    <lineage>
        <taxon>Eukaryota</taxon>
        <taxon>Metazoa</taxon>
        <taxon>Chordata</taxon>
        <taxon>Craniata</taxon>
        <taxon>Vertebrata</taxon>
        <taxon>Euteleostomi</taxon>
        <taxon>Actinopterygii</taxon>
        <taxon>Neopterygii</taxon>
        <taxon>Teleostei</taxon>
        <taxon>Ostariophysi</taxon>
        <taxon>Cypriniformes</taxon>
        <taxon>Cyprinidae</taxon>
        <taxon>Cyprininae</taxon>
        <taxon>Sinocyclocheilus</taxon>
    </lineage>
</organism>
<keyword evidence="7" id="KW-0813">Transport</keyword>
<dbReference type="Ensembl" id="ENSSRHT00000022061.1">
    <property type="protein sequence ID" value="ENSSRHP00000021392.1"/>
    <property type="gene ID" value="ENSSRHG00000011378.1"/>
</dbReference>
<evidence type="ECO:0000313" key="29">
    <source>
        <dbReference type="Ensembl" id="ENSSRHP00000021392.1"/>
    </source>
</evidence>
<evidence type="ECO:0000256" key="26">
    <source>
        <dbReference type="ARBA" id="ARBA00042569"/>
    </source>
</evidence>
<keyword evidence="14" id="KW-0498">Mitosis</keyword>
<dbReference type="AlphaFoldDB" id="A0A673H788"/>
<evidence type="ECO:0000256" key="25">
    <source>
        <dbReference type="ARBA" id="ARBA00039888"/>
    </source>
</evidence>
<keyword evidence="8" id="KW-1003">Cell membrane</keyword>
<evidence type="ECO:0000256" key="19">
    <source>
        <dbReference type="ARBA" id="ARBA00023139"/>
    </source>
</evidence>
<feature type="binding site" evidence="27">
    <location>
        <position position="301"/>
    </location>
    <ligand>
        <name>GTP</name>
        <dbReference type="ChEBI" id="CHEBI:37565"/>
    </ligand>
</feature>
<keyword evidence="22" id="KW-0539">Nucleus</keyword>
<evidence type="ECO:0000256" key="11">
    <source>
        <dbReference type="ARBA" id="ARBA00022707"/>
    </source>
</evidence>
<dbReference type="Gene3D" id="1.10.400.10">
    <property type="entry name" value="GI Alpha 1, domain 2-like"/>
    <property type="match status" value="1"/>
</dbReference>
<evidence type="ECO:0000256" key="27">
    <source>
        <dbReference type="PIRSR" id="PIRSR601019-1"/>
    </source>
</evidence>
<evidence type="ECO:0000256" key="9">
    <source>
        <dbReference type="ARBA" id="ARBA00022490"/>
    </source>
</evidence>
<keyword evidence="13 27" id="KW-0547">Nucleotide-binding</keyword>
<keyword evidence="11" id="KW-0519">Myristate</keyword>
<evidence type="ECO:0000256" key="3">
    <source>
        <dbReference type="ARBA" id="ARBA00004413"/>
    </source>
</evidence>
<comment type="similarity">
    <text evidence="6">Belongs to the G-alpha family. G(i/o/t/z) subfamily.</text>
</comment>
<dbReference type="GO" id="GO:0005813">
    <property type="term" value="C:centrosome"/>
    <property type="evidence" value="ECO:0007669"/>
    <property type="project" value="UniProtKB-SubCell"/>
</dbReference>
<evidence type="ECO:0000256" key="22">
    <source>
        <dbReference type="ARBA" id="ARBA00023242"/>
    </source>
</evidence>
<evidence type="ECO:0000256" key="15">
    <source>
        <dbReference type="ARBA" id="ARBA00022801"/>
    </source>
</evidence>
<dbReference type="GO" id="GO:0005634">
    <property type="term" value="C:nucleus"/>
    <property type="evidence" value="ECO:0007669"/>
    <property type="project" value="UniProtKB-SubCell"/>
</dbReference>
<dbReference type="PANTHER" id="PTHR10218">
    <property type="entry name" value="GTP-BINDING PROTEIN ALPHA SUBUNIT"/>
    <property type="match status" value="1"/>
</dbReference>
<evidence type="ECO:0000313" key="30">
    <source>
        <dbReference type="Proteomes" id="UP000472270"/>
    </source>
</evidence>
<dbReference type="GO" id="GO:0031821">
    <property type="term" value="F:G protein-coupled serotonin receptor binding"/>
    <property type="evidence" value="ECO:0007669"/>
    <property type="project" value="TreeGrafter"/>
</dbReference>
<dbReference type="InterPro" id="IPR011025">
    <property type="entry name" value="GproteinA_insert"/>
</dbReference>
<keyword evidence="24" id="KW-0131">Cell cycle</keyword>
<keyword evidence="23" id="KW-0449">Lipoprotein</keyword>
<feature type="binding site" evidence="27">
    <location>
        <begin position="125"/>
        <end position="126"/>
    </location>
    <ligand>
        <name>GTP</name>
        <dbReference type="ChEBI" id="CHEBI:37565"/>
    </ligand>
</feature>
<keyword evidence="12 28" id="KW-0479">Metal-binding</keyword>